<evidence type="ECO:0000259" key="11">
    <source>
        <dbReference type="PROSITE" id="PS51371"/>
    </source>
</evidence>
<dbReference type="InterPro" id="IPR016169">
    <property type="entry name" value="FAD-bd_PCMH_sub2"/>
</dbReference>
<dbReference type="InterPro" id="IPR000644">
    <property type="entry name" value="CBS_dom"/>
</dbReference>
<comment type="caution">
    <text evidence="13">The sequence shown here is derived from an EMBL/GenBank/DDBJ whole genome shotgun (WGS) entry which is preliminary data.</text>
</comment>
<keyword evidence="7 9" id="KW-0472">Membrane</keyword>
<dbReference type="Pfam" id="PF03471">
    <property type="entry name" value="CorC_HlyC"/>
    <property type="match status" value="1"/>
</dbReference>
<dbReference type="GO" id="GO:0005886">
    <property type="term" value="C:plasma membrane"/>
    <property type="evidence" value="ECO:0007669"/>
    <property type="project" value="TreeGrafter"/>
</dbReference>
<evidence type="ECO:0000256" key="2">
    <source>
        <dbReference type="ARBA" id="ARBA00006337"/>
    </source>
</evidence>
<comment type="similarity">
    <text evidence="2">Belongs to the UPF0053 family.</text>
</comment>
<keyword evidence="5 9" id="KW-1133">Transmembrane helix</keyword>
<dbReference type="InterPro" id="IPR036318">
    <property type="entry name" value="FAD-bd_PCMH-like_sf"/>
</dbReference>
<dbReference type="InterPro" id="IPR005170">
    <property type="entry name" value="Transptr-assoc_dom"/>
</dbReference>
<evidence type="ECO:0000256" key="1">
    <source>
        <dbReference type="ARBA" id="ARBA00004141"/>
    </source>
</evidence>
<keyword evidence="4" id="KW-0677">Repeat</keyword>
<evidence type="ECO:0000256" key="3">
    <source>
        <dbReference type="ARBA" id="ARBA00022692"/>
    </source>
</evidence>
<protein>
    <submittedName>
        <fullName evidence="13">Hemin transporter</fullName>
    </submittedName>
</protein>
<reference evidence="13 14" key="1">
    <citation type="journal article" date="2013" name="PLoS ONE">
        <title>Identification and characterization of three novel lipases belonging to families II and V from Anaerovibrio lipolyticus 5ST.</title>
        <authorList>
            <person name="Prive F."/>
            <person name="Kaderbhai N.N."/>
            <person name="Girdwood S."/>
            <person name="Worgan H.J."/>
            <person name="Pinloche E."/>
            <person name="Scollan N.D."/>
            <person name="Huws S.A."/>
            <person name="Newbold C.J."/>
        </authorList>
    </citation>
    <scope>NUCLEOTIDE SEQUENCE [LARGE SCALE GENOMIC DNA]</scope>
    <source>
        <strain evidence="13 14">5S</strain>
    </source>
</reference>
<sequence>MDTYHPTLIFAIIFVLMLINVFFAMAETSLTESHKSRLEKMVDDNIPDAKAALELFEAPELAFVVVQIGITLVSILMGVATSVLLSPVVSKYISFLPYHDTVALVASIVVVTYFTLLLSEFLPNSIAMRHPEQTLINCQGTLRTLVKVTRPITAILEASASFFLSFFGINLKYEDVVTEDEVKDLIEQGTEDGTFEKTEQDLVDRVFHMSDQTAYSLMTPRTQMMWLDINDSLEHNLDLIKNSSEYIIPVGRDSLDEFCGVIYTKDMLNAALNDESLELEPFIRKPMFIPRSMETFRVLEQFKESGIHEAVVLDEYGGVIGFITLQDILLELIGDTNNVNEQEQLQIVPKDDNEWYIDGMCSIDDFKEKFDIDELPEEEQDYYQTMGGFVTSLFGYIPKKGETVEWDDFTFEISRLDKYRVDKIICTQKEEQPQPESED</sequence>
<dbReference type="PROSITE" id="PS51846">
    <property type="entry name" value="CNNM"/>
    <property type="match status" value="1"/>
</dbReference>
<dbReference type="InterPro" id="IPR046342">
    <property type="entry name" value="CBS_dom_sf"/>
</dbReference>
<keyword evidence="3 9" id="KW-0812">Transmembrane</keyword>
<dbReference type="Gene3D" id="3.10.580.10">
    <property type="entry name" value="CBS-domain"/>
    <property type="match status" value="1"/>
</dbReference>
<dbReference type="SUPFAM" id="SSF54631">
    <property type="entry name" value="CBS-domain pair"/>
    <property type="match status" value="1"/>
</dbReference>
<dbReference type="Pfam" id="PF00571">
    <property type="entry name" value="CBS"/>
    <property type="match status" value="1"/>
</dbReference>
<dbReference type="Gene3D" id="3.30.465.10">
    <property type="match status" value="1"/>
</dbReference>
<evidence type="ECO:0000256" key="4">
    <source>
        <dbReference type="ARBA" id="ARBA00022737"/>
    </source>
</evidence>
<evidence type="ECO:0000313" key="14">
    <source>
        <dbReference type="Proteomes" id="UP000030993"/>
    </source>
</evidence>
<dbReference type="eggNOG" id="COG1253">
    <property type="taxonomic scope" value="Bacteria"/>
</dbReference>
<evidence type="ECO:0000259" key="12">
    <source>
        <dbReference type="PROSITE" id="PS51846"/>
    </source>
</evidence>
<evidence type="ECO:0000256" key="9">
    <source>
        <dbReference type="PROSITE-ProRule" id="PRU01193"/>
    </source>
</evidence>
<feature type="transmembrane region" description="Helical" evidence="10">
    <location>
        <begin position="61"/>
        <end position="89"/>
    </location>
</feature>
<dbReference type="InterPro" id="IPR002550">
    <property type="entry name" value="CNNM"/>
</dbReference>
<dbReference type="Pfam" id="PF01595">
    <property type="entry name" value="CNNM"/>
    <property type="match status" value="1"/>
</dbReference>
<dbReference type="PANTHER" id="PTHR22777:SF17">
    <property type="entry name" value="UPF0053 PROTEIN SLL0260"/>
    <property type="match status" value="1"/>
</dbReference>
<accession>A0A0B2JM56</accession>
<feature type="domain" description="CNNM transmembrane" evidence="12">
    <location>
        <begin position="2"/>
        <end position="199"/>
    </location>
</feature>
<evidence type="ECO:0000256" key="8">
    <source>
        <dbReference type="PROSITE-ProRule" id="PRU00703"/>
    </source>
</evidence>
<dbReference type="SUPFAM" id="SSF56176">
    <property type="entry name" value="FAD-binding/transporter-associated domain-like"/>
    <property type="match status" value="1"/>
</dbReference>
<organism evidence="13 14">
    <name type="scientific">Anaerovibrio lipolyticus</name>
    <dbReference type="NCBI Taxonomy" id="82374"/>
    <lineage>
        <taxon>Bacteria</taxon>
        <taxon>Bacillati</taxon>
        <taxon>Bacillota</taxon>
        <taxon>Negativicutes</taxon>
        <taxon>Selenomonadales</taxon>
        <taxon>Selenomonadaceae</taxon>
        <taxon>Anaerovibrio</taxon>
    </lineage>
</organism>
<dbReference type="AlphaFoldDB" id="A0A0B2JM56"/>
<dbReference type="CDD" id="cd04590">
    <property type="entry name" value="CBS_pair_CorC_HlyC_assoc"/>
    <property type="match status" value="1"/>
</dbReference>
<feature type="domain" description="CBS" evidence="11">
    <location>
        <begin position="282"/>
        <end position="339"/>
    </location>
</feature>
<dbReference type="GO" id="GO:0050660">
    <property type="term" value="F:flavin adenine dinucleotide binding"/>
    <property type="evidence" value="ECO:0007669"/>
    <property type="project" value="InterPro"/>
</dbReference>
<name>A0A0B2JM56_9FIRM</name>
<dbReference type="InterPro" id="IPR044751">
    <property type="entry name" value="Ion_transp-like_CBS"/>
</dbReference>
<evidence type="ECO:0000256" key="10">
    <source>
        <dbReference type="SAM" id="Phobius"/>
    </source>
</evidence>
<evidence type="ECO:0000313" key="13">
    <source>
        <dbReference type="EMBL" id="KHM47471.1"/>
    </source>
</evidence>
<evidence type="ECO:0000256" key="7">
    <source>
        <dbReference type="ARBA" id="ARBA00023136"/>
    </source>
</evidence>
<dbReference type="PROSITE" id="PS51371">
    <property type="entry name" value="CBS"/>
    <property type="match status" value="1"/>
</dbReference>
<dbReference type="STRING" id="82374.NZ47_13490"/>
<evidence type="ECO:0000256" key="6">
    <source>
        <dbReference type="ARBA" id="ARBA00023122"/>
    </source>
</evidence>
<proteinExistence type="inferred from homology"/>
<dbReference type="EMBL" id="JSCE01000250">
    <property type="protein sequence ID" value="KHM47471.1"/>
    <property type="molecule type" value="Genomic_DNA"/>
</dbReference>
<dbReference type="SMART" id="SM01091">
    <property type="entry name" value="CorC_HlyC"/>
    <property type="match status" value="1"/>
</dbReference>
<feature type="transmembrane region" description="Helical" evidence="10">
    <location>
        <begin position="101"/>
        <end position="122"/>
    </location>
</feature>
<keyword evidence="14" id="KW-1185">Reference proteome</keyword>
<comment type="subcellular location">
    <subcellularLocation>
        <location evidence="1">Membrane</location>
        <topology evidence="1">Multi-pass membrane protein</topology>
    </subcellularLocation>
</comment>
<feature type="transmembrane region" description="Helical" evidence="10">
    <location>
        <begin position="7"/>
        <end position="26"/>
    </location>
</feature>
<keyword evidence="6 8" id="KW-0129">CBS domain</keyword>
<dbReference type="Proteomes" id="UP000030993">
    <property type="component" value="Unassembled WGS sequence"/>
</dbReference>
<gene>
    <name evidence="13" type="ORF">NZ47_13490</name>
</gene>
<dbReference type="PANTHER" id="PTHR22777">
    <property type="entry name" value="HEMOLYSIN-RELATED"/>
    <property type="match status" value="1"/>
</dbReference>
<evidence type="ECO:0000256" key="5">
    <source>
        <dbReference type="ARBA" id="ARBA00022989"/>
    </source>
</evidence>